<dbReference type="InterPro" id="IPR016152">
    <property type="entry name" value="PTrfase/Anion_transptr"/>
</dbReference>
<proteinExistence type="predicted"/>
<dbReference type="PANTHER" id="PTHR47738:SF2">
    <property type="entry name" value="PTS SYSTEM FRUCTOSE-LIKE EIIA COMPONENT"/>
    <property type="match status" value="1"/>
</dbReference>
<protein>
    <submittedName>
        <fullName evidence="2">PTS fructose transporter subunit IIA</fullName>
    </submittedName>
</protein>
<dbReference type="Pfam" id="PF00359">
    <property type="entry name" value="PTS_EIIA_2"/>
    <property type="match status" value="1"/>
</dbReference>
<dbReference type="SUPFAM" id="SSF55804">
    <property type="entry name" value="Phoshotransferase/anion transport protein"/>
    <property type="match status" value="1"/>
</dbReference>
<gene>
    <name evidence="2" type="primary">fruB</name>
    <name evidence="2" type="ORF">GKJPGBOP_01906</name>
</gene>
<dbReference type="PANTHER" id="PTHR47738">
    <property type="entry name" value="PTS SYSTEM FRUCTOSE-LIKE EIIA COMPONENT-RELATED"/>
    <property type="match status" value="1"/>
</dbReference>
<organism evidence="2 3">
    <name type="scientific">Streptomyces paromomycinus</name>
    <name type="common">Streptomyces rimosus subsp. paromomycinus</name>
    <dbReference type="NCBI Taxonomy" id="92743"/>
    <lineage>
        <taxon>Bacteria</taxon>
        <taxon>Bacillati</taxon>
        <taxon>Actinomycetota</taxon>
        <taxon>Actinomycetes</taxon>
        <taxon>Kitasatosporales</taxon>
        <taxon>Streptomycetaceae</taxon>
        <taxon>Streptomyces</taxon>
    </lineage>
</organism>
<keyword evidence="3" id="KW-1185">Reference proteome</keyword>
<dbReference type="InterPro" id="IPR002178">
    <property type="entry name" value="PTS_EIIA_type-2_dom"/>
</dbReference>
<dbReference type="Proteomes" id="UP000286746">
    <property type="component" value="Unassembled WGS sequence"/>
</dbReference>
<name>A0A401VYV6_STREY</name>
<evidence type="ECO:0000313" key="2">
    <source>
        <dbReference type="EMBL" id="GCD42247.1"/>
    </source>
</evidence>
<dbReference type="PROSITE" id="PS51094">
    <property type="entry name" value="PTS_EIIA_TYPE_2"/>
    <property type="match status" value="1"/>
</dbReference>
<dbReference type="InterPro" id="IPR051541">
    <property type="entry name" value="PTS_SugarTrans_NitroReg"/>
</dbReference>
<reference evidence="2 3" key="1">
    <citation type="submission" date="2018-11" db="EMBL/GenBank/DDBJ databases">
        <title>Whole genome sequence of Streptomyces paromomycinus NBRC 15454(T).</title>
        <authorList>
            <person name="Komaki H."/>
            <person name="Tamura T."/>
        </authorList>
    </citation>
    <scope>NUCLEOTIDE SEQUENCE [LARGE SCALE GENOMIC DNA]</scope>
    <source>
        <strain evidence="2 3">NBRC 15454</strain>
    </source>
</reference>
<dbReference type="EMBL" id="BHZD01000001">
    <property type="protein sequence ID" value="GCD42247.1"/>
    <property type="molecule type" value="Genomic_DNA"/>
</dbReference>
<sequence>MTRARTVAGGTGSLADYLDKRHIHPRAQAATRDELLEALAGGLHAAGALGDVRAFVRAVRLRMAQGANGFHGIALLAARSRAVNGPAAAFARVPAELGWRGADDRPVRDVFLLAAPRKLRDAGCVRAYSVLARHTAHPGFRRMLAAARTTDDLYDLFRLIR</sequence>
<dbReference type="Gene3D" id="3.40.930.10">
    <property type="entry name" value="Mannitol-specific EII, Chain A"/>
    <property type="match status" value="1"/>
</dbReference>
<dbReference type="RefSeq" id="WP_125053667.1">
    <property type="nucleotide sequence ID" value="NZ_BHZD01000001.1"/>
</dbReference>
<dbReference type="AlphaFoldDB" id="A0A401VYV6"/>
<evidence type="ECO:0000313" key="3">
    <source>
        <dbReference type="Proteomes" id="UP000286746"/>
    </source>
</evidence>
<evidence type="ECO:0000259" key="1">
    <source>
        <dbReference type="PROSITE" id="PS51094"/>
    </source>
</evidence>
<accession>A0A401VYV6</accession>
<feature type="domain" description="PTS EIIA type-2" evidence="1">
    <location>
        <begin position="16"/>
        <end position="160"/>
    </location>
</feature>
<comment type="caution">
    <text evidence="2">The sequence shown here is derived from an EMBL/GenBank/DDBJ whole genome shotgun (WGS) entry which is preliminary data.</text>
</comment>